<accession>A0ABX8QQJ9</accession>
<dbReference type="RefSeq" id="WP_231333540.1">
    <property type="nucleotide sequence ID" value="NZ_CP059572.1"/>
</dbReference>
<name>A0ABX8QQJ9_9ACTN</name>
<dbReference type="InterPro" id="IPR036866">
    <property type="entry name" value="RibonucZ/Hydroxyglut_hydro"/>
</dbReference>
<evidence type="ECO:0000313" key="2">
    <source>
        <dbReference type="EMBL" id="QXJ20464.1"/>
    </source>
</evidence>
<dbReference type="Pfam" id="PF12706">
    <property type="entry name" value="Lactamase_B_2"/>
    <property type="match status" value="1"/>
</dbReference>
<evidence type="ECO:0000259" key="1">
    <source>
        <dbReference type="Pfam" id="PF12706"/>
    </source>
</evidence>
<keyword evidence="3" id="KW-1185">Reference proteome</keyword>
<dbReference type="PANTHER" id="PTHR43546">
    <property type="entry name" value="UPF0173 METAL-DEPENDENT HYDROLASE MJ1163-RELATED"/>
    <property type="match status" value="1"/>
</dbReference>
<proteinExistence type="predicted"/>
<evidence type="ECO:0000313" key="3">
    <source>
        <dbReference type="Proteomes" id="UP001049518"/>
    </source>
</evidence>
<dbReference type="Proteomes" id="UP001049518">
    <property type="component" value="Chromosome"/>
</dbReference>
<protein>
    <submittedName>
        <fullName evidence="2">MBL fold metallo-hydrolase</fullName>
    </submittedName>
</protein>
<dbReference type="InterPro" id="IPR050114">
    <property type="entry name" value="UPF0173_UPF0282_UlaG_hydrolase"/>
</dbReference>
<dbReference type="Gene3D" id="3.60.15.10">
    <property type="entry name" value="Ribonuclease Z/Hydroxyacylglutathione hydrolase-like"/>
    <property type="match status" value="1"/>
</dbReference>
<sequence length="283" mass="30900">METVTAAPQLARRQCSLTFIGNATTLLRCGPFTLLTDPNFLHRGQRAYLGHGLSTRRLTEPALRIEDLPRLDAVVLSHLHGDHWDRVANARLDRGLPIITTPKAARRLQGRHRFRHAVGLRTWESQTLVKDGTLLRVTSLPGRHAPGPAQALLPPVMGSLLEFGPVTGGTWFRLYITGDTLMFDGIDEIARRHPGIDLAVLHLGGTRLPGGLLVTMDAVQGADMVELLRPSSAVPVHYDDYTVFTSTLDDFREEVERRGLAGHVTCVGRGETHAFGGSGPLPG</sequence>
<dbReference type="SUPFAM" id="SSF56281">
    <property type="entry name" value="Metallo-hydrolase/oxidoreductase"/>
    <property type="match status" value="1"/>
</dbReference>
<dbReference type="EMBL" id="CP059572">
    <property type="protein sequence ID" value="QXJ20464.1"/>
    <property type="molecule type" value="Genomic_DNA"/>
</dbReference>
<dbReference type="PANTHER" id="PTHR43546:SF7">
    <property type="entry name" value="METALLO-BETA-LACTAMASE DOMAIN-CONTAINING PROTEIN"/>
    <property type="match status" value="1"/>
</dbReference>
<organism evidence="2 3">
    <name type="scientific">Actinomadura graeca</name>
    <dbReference type="NCBI Taxonomy" id="2750812"/>
    <lineage>
        <taxon>Bacteria</taxon>
        <taxon>Bacillati</taxon>
        <taxon>Actinomycetota</taxon>
        <taxon>Actinomycetes</taxon>
        <taxon>Streptosporangiales</taxon>
        <taxon>Thermomonosporaceae</taxon>
        <taxon>Actinomadura</taxon>
    </lineage>
</organism>
<reference evidence="2" key="1">
    <citation type="submission" date="2020-07" db="EMBL/GenBank/DDBJ databases">
        <authorList>
            <person name="Tarantini F.S."/>
            <person name="Hong K.W."/>
            <person name="Chan K.G."/>
        </authorList>
    </citation>
    <scope>NUCLEOTIDE SEQUENCE</scope>
    <source>
        <strain evidence="2">32-07</strain>
    </source>
</reference>
<feature type="domain" description="Metallo-beta-lactamase" evidence="1">
    <location>
        <begin position="51"/>
        <end position="238"/>
    </location>
</feature>
<dbReference type="InterPro" id="IPR001279">
    <property type="entry name" value="Metallo-B-lactamas"/>
</dbReference>
<gene>
    <name evidence="2" type="ORF">AGRA3207_001184</name>
</gene>